<name>A0A0A9GDH0_ARUDO</name>
<reference evidence="1" key="2">
    <citation type="journal article" date="2015" name="Data Brief">
        <title>Shoot transcriptome of the giant reed, Arundo donax.</title>
        <authorList>
            <person name="Barrero R.A."/>
            <person name="Guerrero F.D."/>
            <person name="Moolhuijzen P."/>
            <person name="Goolsby J.A."/>
            <person name="Tidwell J."/>
            <person name="Bellgard S.E."/>
            <person name="Bellgard M.I."/>
        </authorList>
    </citation>
    <scope>NUCLEOTIDE SEQUENCE</scope>
    <source>
        <tissue evidence="1">Shoot tissue taken approximately 20 cm above the soil surface</tissue>
    </source>
</reference>
<accession>A0A0A9GDH0</accession>
<dbReference type="EMBL" id="GBRH01175344">
    <property type="protein sequence ID" value="JAE22552.1"/>
    <property type="molecule type" value="Transcribed_RNA"/>
</dbReference>
<proteinExistence type="predicted"/>
<protein>
    <submittedName>
        <fullName evidence="1">Uncharacterized protein</fullName>
    </submittedName>
</protein>
<reference evidence="1" key="1">
    <citation type="submission" date="2014-09" db="EMBL/GenBank/DDBJ databases">
        <authorList>
            <person name="Magalhaes I.L.F."/>
            <person name="Oliveira U."/>
            <person name="Santos F.R."/>
            <person name="Vidigal T.H.D.A."/>
            <person name="Brescovit A.D."/>
            <person name="Santos A.J."/>
        </authorList>
    </citation>
    <scope>NUCLEOTIDE SEQUENCE</scope>
    <source>
        <tissue evidence="1">Shoot tissue taken approximately 20 cm above the soil surface</tissue>
    </source>
</reference>
<sequence>MENADIFISQILEFLLFTDPEMRDEMPVPFDLSERFSSACKHDKIEISTLSESEFSVNELPP</sequence>
<organism evidence="1">
    <name type="scientific">Arundo donax</name>
    <name type="common">Giant reed</name>
    <name type="synonym">Donax arundinaceus</name>
    <dbReference type="NCBI Taxonomy" id="35708"/>
    <lineage>
        <taxon>Eukaryota</taxon>
        <taxon>Viridiplantae</taxon>
        <taxon>Streptophyta</taxon>
        <taxon>Embryophyta</taxon>
        <taxon>Tracheophyta</taxon>
        <taxon>Spermatophyta</taxon>
        <taxon>Magnoliopsida</taxon>
        <taxon>Liliopsida</taxon>
        <taxon>Poales</taxon>
        <taxon>Poaceae</taxon>
        <taxon>PACMAD clade</taxon>
        <taxon>Arundinoideae</taxon>
        <taxon>Arundineae</taxon>
        <taxon>Arundo</taxon>
    </lineage>
</organism>
<dbReference type="AlphaFoldDB" id="A0A0A9GDH0"/>
<evidence type="ECO:0000313" key="1">
    <source>
        <dbReference type="EMBL" id="JAE22552.1"/>
    </source>
</evidence>